<dbReference type="InterPro" id="IPR011006">
    <property type="entry name" value="CheY-like_superfamily"/>
</dbReference>
<gene>
    <name evidence="1" type="ORF">FBZ95_102150</name>
</gene>
<dbReference type="RefSeq" id="WP_245326531.1">
    <property type="nucleotide sequence ID" value="NZ_LWIG01000001.1"/>
</dbReference>
<organism evidence="1 2">
    <name type="scientific">Bradyrhizobium sacchari</name>
    <dbReference type="NCBI Taxonomy" id="1399419"/>
    <lineage>
        <taxon>Bacteria</taxon>
        <taxon>Pseudomonadati</taxon>
        <taxon>Pseudomonadota</taxon>
        <taxon>Alphaproteobacteria</taxon>
        <taxon>Hyphomicrobiales</taxon>
        <taxon>Nitrobacteraceae</taxon>
        <taxon>Bradyrhizobium</taxon>
    </lineage>
</organism>
<protein>
    <submittedName>
        <fullName evidence="1">Response regulator receiver domain-containing protein</fullName>
    </submittedName>
</protein>
<proteinExistence type="predicted"/>
<name>A0A560J2F2_9BRAD</name>
<dbReference type="Proteomes" id="UP000315914">
    <property type="component" value="Unassembled WGS sequence"/>
</dbReference>
<evidence type="ECO:0000313" key="1">
    <source>
        <dbReference type="EMBL" id="TWB80933.1"/>
    </source>
</evidence>
<keyword evidence="2" id="KW-1185">Reference proteome</keyword>
<comment type="caution">
    <text evidence="1">The sequence shown here is derived from an EMBL/GenBank/DDBJ whole genome shotgun (WGS) entry which is preliminary data.</text>
</comment>
<dbReference type="SUPFAM" id="SSF52172">
    <property type="entry name" value="CheY-like"/>
    <property type="match status" value="1"/>
</dbReference>
<reference evidence="1 2" key="1">
    <citation type="submission" date="2019-06" db="EMBL/GenBank/DDBJ databases">
        <title>Genomic Encyclopedia of Type Strains, Phase IV (KMG-V): Genome sequencing to study the core and pangenomes of soil and plant-associated prokaryotes.</title>
        <authorList>
            <person name="Whitman W."/>
        </authorList>
    </citation>
    <scope>NUCLEOTIDE SEQUENCE [LARGE SCALE GENOMIC DNA]</scope>
    <source>
        <strain evidence="1 2">BR 10556</strain>
    </source>
</reference>
<dbReference type="Gene3D" id="3.40.50.2300">
    <property type="match status" value="1"/>
</dbReference>
<accession>A0A560J2F2</accession>
<dbReference type="EMBL" id="VITW01000002">
    <property type="protein sequence ID" value="TWB80933.1"/>
    <property type="molecule type" value="Genomic_DNA"/>
</dbReference>
<dbReference type="AlphaFoldDB" id="A0A560J2F2"/>
<evidence type="ECO:0000313" key="2">
    <source>
        <dbReference type="Proteomes" id="UP000315914"/>
    </source>
</evidence>
<sequence>MRPMARKPLAWCGRRVADVLVTDIRLPGRVDGWQIAERCREQDLELAVIYAAGFSPVAPRPVSGSLLLQKPYDPAEIVKAVKTMGRRASPN</sequence>